<dbReference type="Pfam" id="PF11335">
    <property type="entry name" value="DUF3137"/>
    <property type="match status" value="2"/>
</dbReference>
<reference evidence="2" key="1">
    <citation type="submission" date="2015-07" db="EMBL/GenBank/DDBJ databases">
        <title>Draft Genome Sequence of Oceanobacillus picturae Heshi-B3 that Was Isolated from Fermented Rice Bran with Aging Salted Mackerel, Which Was Named Heshiko as Traditional Fermented Seafood in Japan.</title>
        <authorList>
            <person name="Akuzawa S."/>
            <person name="Nakagawa J."/>
            <person name="Kanekatsu T."/>
            <person name="Kanesaki Y."/>
            <person name="Suzuki T."/>
        </authorList>
    </citation>
    <scope>NUCLEOTIDE SEQUENCE [LARGE SCALE GENOMIC DNA]</scope>
    <source>
        <strain evidence="2">Heshi-B3</strain>
    </source>
</reference>
<dbReference type="RefSeq" id="WP_058949606.1">
    <property type="nucleotide sequence ID" value="NZ_BBXV01000012.1"/>
</dbReference>
<evidence type="ECO:0000313" key="1">
    <source>
        <dbReference type="EMBL" id="GAQ17066.1"/>
    </source>
</evidence>
<dbReference type="Proteomes" id="UP000052946">
    <property type="component" value="Unassembled WGS sequence"/>
</dbReference>
<sequence length="373" mass="44335">MKKWDEAYQLERFAKTEEEFDAYYEEELKSDVERLEAERRKAIGLTKKQAMKLLPAVVVLLLSYFFWPFIIGYLFFGILFICTFLFKDIERNRRELEKKIKEELVTDIVKFINRRFTYSRRRYVPQEDFINSNIFDIDPNRYRGDDLIKGSVGSSVEGNPSGNRQTKTELMFSEVKAFHVVPFKDREGKKKQRIRPLFKGLFFVADFNKDFDGLTIVTPQNDRTVAKKQKKNSKDRLESVELEDIDFMDTFDVRTTDQITARYILTPNFMNRLLSFTTRDRTKEIPKPASFKEASQIAMNARYSPQLNFVNPPYFSFKDGKMYFLLPTEKEHFTFSIYLPLTKEVMKGYFHDINFALELVDELNLNLRIWNKE</sequence>
<comment type="caution">
    <text evidence="1">The sequence shown here is derived from an EMBL/GenBank/DDBJ whole genome shotgun (WGS) entry which is preliminary data.</text>
</comment>
<name>A0A0U9H347_9BACI</name>
<dbReference type="OrthoDB" id="4960523at2"/>
<reference evidence="1 2" key="2">
    <citation type="journal article" date="2016" name="Genome Announc.">
        <title>Draft Genome Sequence of Oceanobacillus picturae Heshi-B3, Isolated from Fermented Rice Bran in a Traditional Japanese Seafood Dish.</title>
        <authorList>
            <person name="Akuzawa S."/>
            <person name="Nagaoka J."/>
            <person name="Kanekatsu M."/>
            <person name="Kanesaki Y."/>
            <person name="Suzuki T."/>
        </authorList>
    </citation>
    <scope>NUCLEOTIDE SEQUENCE [LARGE SCALE GENOMIC DNA]</scope>
    <source>
        <strain evidence="1 2">Heshi-B3</strain>
    </source>
</reference>
<gene>
    <name evidence="1" type="ORF">OPHB3_0991</name>
</gene>
<organism evidence="1 2">
    <name type="scientific">Oceanobacillus picturae</name>
    <dbReference type="NCBI Taxonomy" id="171693"/>
    <lineage>
        <taxon>Bacteria</taxon>
        <taxon>Bacillati</taxon>
        <taxon>Bacillota</taxon>
        <taxon>Bacilli</taxon>
        <taxon>Bacillales</taxon>
        <taxon>Bacillaceae</taxon>
        <taxon>Oceanobacillus</taxon>
    </lineage>
</organism>
<accession>A0A0U9H347</accession>
<dbReference type="EMBL" id="BBXV01000012">
    <property type="protein sequence ID" value="GAQ17066.1"/>
    <property type="molecule type" value="Genomic_DNA"/>
</dbReference>
<dbReference type="AlphaFoldDB" id="A0A0U9H347"/>
<proteinExistence type="predicted"/>
<dbReference type="InterPro" id="IPR021484">
    <property type="entry name" value="DUF3137"/>
</dbReference>
<protein>
    <submittedName>
        <fullName evidence="1">Galanin</fullName>
    </submittedName>
</protein>
<evidence type="ECO:0000313" key="2">
    <source>
        <dbReference type="Proteomes" id="UP000052946"/>
    </source>
</evidence>